<gene>
    <name evidence="1" type="ORF">DILT_LOCUS13250</name>
</gene>
<proteinExistence type="predicted"/>
<evidence type="ECO:0000313" key="2">
    <source>
        <dbReference type="Proteomes" id="UP000281553"/>
    </source>
</evidence>
<sequence length="53" mass="6087">MVDKRIPGRGLLRSTRYTDLDMSVFYRILTSYLRGSGILKAEHPDNIKMRASS</sequence>
<dbReference type="Proteomes" id="UP000281553">
    <property type="component" value="Unassembled WGS sequence"/>
</dbReference>
<name>A0A3P7M5M8_DIBLA</name>
<reference evidence="1 2" key="1">
    <citation type="submission" date="2018-11" db="EMBL/GenBank/DDBJ databases">
        <authorList>
            <consortium name="Pathogen Informatics"/>
        </authorList>
    </citation>
    <scope>NUCLEOTIDE SEQUENCE [LARGE SCALE GENOMIC DNA]</scope>
</reference>
<evidence type="ECO:0000313" key="1">
    <source>
        <dbReference type="EMBL" id="VDN18733.1"/>
    </source>
</evidence>
<dbReference type="EMBL" id="UYRU01069458">
    <property type="protein sequence ID" value="VDN18733.1"/>
    <property type="molecule type" value="Genomic_DNA"/>
</dbReference>
<organism evidence="1 2">
    <name type="scientific">Dibothriocephalus latus</name>
    <name type="common">Fish tapeworm</name>
    <name type="synonym">Diphyllobothrium latum</name>
    <dbReference type="NCBI Taxonomy" id="60516"/>
    <lineage>
        <taxon>Eukaryota</taxon>
        <taxon>Metazoa</taxon>
        <taxon>Spiralia</taxon>
        <taxon>Lophotrochozoa</taxon>
        <taxon>Platyhelminthes</taxon>
        <taxon>Cestoda</taxon>
        <taxon>Eucestoda</taxon>
        <taxon>Diphyllobothriidea</taxon>
        <taxon>Diphyllobothriidae</taxon>
        <taxon>Dibothriocephalus</taxon>
    </lineage>
</organism>
<keyword evidence="2" id="KW-1185">Reference proteome</keyword>
<dbReference type="AlphaFoldDB" id="A0A3P7M5M8"/>
<protein>
    <submittedName>
        <fullName evidence="1">Uncharacterized protein</fullName>
    </submittedName>
</protein>
<accession>A0A3P7M5M8</accession>